<evidence type="ECO:0008006" key="4">
    <source>
        <dbReference type="Google" id="ProtNLM"/>
    </source>
</evidence>
<keyword evidence="1" id="KW-0812">Transmembrane</keyword>
<sequence>MEELRRFPDQSLPWERSRVILENIREEHRRTQHGKRRKKFAGILASGIVTCAVLFAILTLKPSSLPVETSESHAGVGVDQQYLTAAQKEIKAIGINKEFPFEEIEHTDEYVIVRAKDREAIVTFKPNTTEVRSVSAHYSINELTNLYQKYVETARDAFLAANQQVTLQTAHFFKDDKGTSLSFGIDDDKQYVRVDLKTNTVSDFSLHYKLNDVDKKYVDIAERALMLLSNQDRFSFTQANKSTQKNEEFWTFTNEKEKYSVRIGAKTGQVYSVKYVTDRYKITSLEEAISVPKPLIQDLFGIDLTGYQAYGGRNWGGYVLKCQGKPNIVININNLDRGDIATIRVEWEK</sequence>
<reference evidence="2" key="1">
    <citation type="submission" date="2022-06" db="EMBL/GenBank/DDBJ databases">
        <title>Genome sequencing of Brevibacillus sp. BB3-R1.</title>
        <authorList>
            <person name="Heo J."/>
            <person name="Lee D."/>
            <person name="Won M."/>
            <person name="Han B.-H."/>
            <person name="Hong S.-B."/>
            <person name="Kwon S.-W."/>
        </authorList>
    </citation>
    <scope>NUCLEOTIDE SEQUENCE</scope>
    <source>
        <strain evidence="2">BB3-R1</strain>
    </source>
</reference>
<keyword evidence="1" id="KW-1133">Transmembrane helix</keyword>
<evidence type="ECO:0000313" key="2">
    <source>
        <dbReference type="EMBL" id="USG64795.1"/>
    </source>
</evidence>
<accession>A0ABY4WG41</accession>
<keyword evidence="1" id="KW-0472">Membrane</keyword>
<name>A0ABY4WG41_9BACL</name>
<dbReference type="RefSeq" id="WP_251871904.1">
    <property type="nucleotide sequence ID" value="NZ_CP098755.1"/>
</dbReference>
<protein>
    <recommendedName>
        <fullName evidence="4">DUF4367 domain-containing protein</fullName>
    </recommendedName>
</protein>
<keyword evidence="3" id="KW-1185">Reference proteome</keyword>
<gene>
    <name evidence="2" type="ORF">NDK47_22135</name>
</gene>
<evidence type="ECO:0000256" key="1">
    <source>
        <dbReference type="SAM" id="Phobius"/>
    </source>
</evidence>
<feature type="transmembrane region" description="Helical" evidence="1">
    <location>
        <begin position="40"/>
        <end position="60"/>
    </location>
</feature>
<organism evidence="2 3">
    <name type="scientific">Brevibacillus ruminantium</name>
    <dbReference type="NCBI Taxonomy" id="2950604"/>
    <lineage>
        <taxon>Bacteria</taxon>
        <taxon>Bacillati</taxon>
        <taxon>Bacillota</taxon>
        <taxon>Bacilli</taxon>
        <taxon>Bacillales</taxon>
        <taxon>Paenibacillaceae</taxon>
        <taxon>Brevibacillus</taxon>
    </lineage>
</organism>
<proteinExistence type="predicted"/>
<evidence type="ECO:0000313" key="3">
    <source>
        <dbReference type="Proteomes" id="UP001056500"/>
    </source>
</evidence>
<dbReference type="Proteomes" id="UP001056500">
    <property type="component" value="Chromosome"/>
</dbReference>
<dbReference type="EMBL" id="CP098755">
    <property type="protein sequence ID" value="USG64795.1"/>
    <property type="molecule type" value="Genomic_DNA"/>
</dbReference>